<evidence type="ECO:0000256" key="2">
    <source>
        <dbReference type="ARBA" id="ARBA00016109"/>
    </source>
</evidence>
<accession>E6W3H7</accession>
<evidence type="ECO:0000256" key="1">
    <source>
        <dbReference type="ARBA" id="ARBA00005772"/>
    </source>
</evidence>
<keyword evidence="6" id="KW-1185">Reference proteome</keyword>
<evidence type="ECO:0000256" key="3">
    <source>
        <dbReference type="ARBA" id="ARBA00022884"/>
    </source>
</evidence>
<dbReference type="HOGENOM" id="CLU_076034_0_0_0"/>
<keyword evidence="4" id="KW-0051">Antiviral defense</keyword>
<sequence length="325" mass="35563">MESRRIRILPQSSFVTPLQSDTLFGQFCWLYRDVHGNEALEALLSDMSNPPLVFSDGFPAGFLPRPILKPVKLPTQMQDGMGKEYKKFAFFPLEVIQKLQGNLTEGAIATEYLQNRQQWPKPASPTKSMMTKNALNSFSHSTAGESGQLYASNELFYPHGSQLDLYVRFDSQKISGETLQEIIELMGMQGYGKDASTGRGRYKVSDWCEATMLQSAPAETNAFVALSSCVACSSADPAYGKVFTKFAKHGGGLAARGKHMKNPVVLYQPGSTFGIIQPRDVYGRMLANLVSDEVGGKHVHNACTIALPCHIPSSELPPKTGGNNA</sequence>
<evidence type="ECO:0000313" key="6">
    <source>
        <dbReference type="Proteomes" id="UP000002572"/>
    </source>
</evidence>
<dbReference type="RefSeq" id="WP_013505652.1">
    <property type="nucleotide sequence ID" value="NC_014836.1"/>
</dbReference>
<dbReference type="Proteomes" id="UP000002572">
    <property type="component" value="Chromosome"/>
</dbReference>
<reference evidence="5 6" key="1">
    <citation type="submission" date="2010-12" db="EMBL/GenBank/DDBJ databases">
        <title>Complete sequence of Desulfurispirillum indicum S5.</title>
        <authorList>
            <consortium name="US DOE Joint Genome Institute"/>
            <person name="Lucas S."/>
            <person name="Copeland A."/>
            <person name="Lapidus A."/>
            <person name="Cheng J.-F."/>
            <person name="Goodwin L."/>
            <person name="Pitluck S."/>
            <person name="Chertkov O."/>
            <person name="Held B."/>
            <person name="Detter J.C."/>
            <person name="Han C."/>
            <person name="Tapia R."/>
            <person name="Land M."/>
            <person name="Hauser L."/>
            <person name="Kyrpides N."/>
            <person name="Ivanova N."/>
            <person name="Mikhailova N."/>
            <person name="Haggblom M."/>
            <person name="Rauschenbach I."/>
            <person name="Bini E."/>
            <person name="Woyke T."/>
        </authorList>
    </citation>
    <scope>NUCLEOTIDE SEQUENCE [LARGE SCALE GENOMIC DNA]</scope>
    <source>
        <strain evidence="6">ATCC BAA-1389 / DSM 22839 / S5</strain>
    </source>
</reference>
<dbReference type="STRING" id="653733.Selin_1035"/>
<gene>
    <name evidence="5" type="ordered locus">Selin_1035</name>
</gene>
<dbReference type="eggNOG" id="COG1567">
    <property type="taxonomic scope" value="Bacteria"/>
</dbReference>
<dbReference type="KEGG" id="din:Selin_1035"/>
<dbReference type="AlphaFoldDB" id="E6W3H7"/>
<evidence type="ECO:0000256" key="4">
    <source>
        <dbReference type="ARBA" id="ARBA00023118"/>
    </source>
</evidence>
<organism evidence="5 6">
    <name type="scientific">Desulfurispirillum indicum (strain ATCC BAA-1389 / DSM 22839 / S5)</name>
    <dbReference type="NCBI Taxonomy" id="653733"/>
    <lineage>
        <taxon>Bacteria</taxon>
        <taxon>Pseudomonadati</taxon>
        <taxon>Chrysiogenota</taxon>
        <taxon>Chrysiogenia</taxon>
        <taxon>Chrysiogenales</taxon>
        <taxon>Chrysiogenaceae</taxon>
        <taxon>Desulfurispirillum</taxon>
    </lineage>
</organism>
<dbReference type="GO" id="GO:0051607">
    <property type="term" value="P:defense response to virus"/>
    <property type="evidence" value="ECO:0007669"/>
    <property type="project" value="UniProtKB-KW"/>
</dbReference>
<proteinExistence type="inferred from homology"/>
<dbReference type="EMBL" id="CP002432">
    <property type="protein sequence ID" value="ADU65770.1"/>
    <property type="molecule type" value="Genomic_DNA"/>
</dbReference>
<comment type="similarity">
    <text evidence="1">Belongs to the CRISPR-associated Csm4 family.</text>
</comment>
<dbReference type="InterPro" id="IPR005510">
    <property type="entry name" value="Csm4"/>
</dbReference>
<dbReference type="GO" id="GO:0003723">
    <property type="term" value="F:RNA binding"/>
    <property type="evidence" value="ECO:0007669"/>
    <property type="project" value="UniProtKB-KW"/>
</dbReference>
<evidence type="ECO:0000313" key="5">
    <source>
        <dbReference type="EMBL" id="ADU65770.1"/>
    </source>
</evidence>
<dbReference type="NCBIfam" id="TIGR01903">
    <property type="entry name" value="cas5_csm4"/>
    <property type="match status" value="1"/>
</dbReference>
<keyword evidence="3" id="KW-0694">RNA-binding</keyword>
<name>E6W3H7_DESIS</name>
<dbReference type="InParanoid" id="E6W3H7"/>
<protein>
    <recommendedName>
        <fullName evidence="2">CRISPR system Cms protein Csm4</fullName>
    </recommendedName>
</protein>